<feature type="region of interest" description="Disordered" evidence="1">
    <location>
        <begin position="92"/>
        <end position="111"/>
    </location>
</feature>
<reference evidence="3 4" key="1">
    <citation type="submission" date="2019-03" db="EMBL/GenBank/DDBJ databases">
        <title>First draft genome of Liparis tanakae, snailfish: a comprehensive survey of snailfish specific genes.</title>
        <authorList>
            <person name="Kim W."/>
            <person name="Song I."/>
            <person name="Jeong J.-H."/>
            <person name="Kim D."/>
            <person name="Kim S."/>
            <person name="Ryu S."/>
            <person name="Song J.Y."/>
            <person name="Lee S.K."/>
        </authorList>
    </citation>
    <scope>NUCLEOTIDE SEQUENCE [LARGE SCALE GENOMIC DNA]</scope>
    <source>
        <tissue evidence="3">Muscle</tissue>
    </source>
</reference>
<sequence>MGAGFSPSLLCLNLTLVSSSALAASLRQCHGHAAYSPPGWATSEATAATLAPDTSPFDLTPPSDSPPAKLRSQQVCYRSEVEAALETVRSLNLATSPRGRPTKKGQMIMDC</sequence>
<name>A0A4Z2J1Y7_9TELE</name>
<dbReference type="EMBL" id="SRLO01000029">
    <property type="protein sequence ID" value="TNN84037.1"/>
    <property type="molecule type" value="Genomic_DNA"/>
</dbReference>
<evidence type="ECO:0008006" key="5">
    <source>
        <dbReference type="Google" id="ProtNLM"/>
    </source>
</evidence>
<evidence type="ECO:0000256" key="1">
    <source>
        <dbReference type="SAM" id="MobiDB-lite"/>
    </source>
</evidence>
<protein>
    <recommendedName>
        <fullName evidence="5">Secreted protein</fullName>
    </recommendedName>
</protein>
<proteinExistence type="predicted"/>
<dbReference type="Proteomes" id="UP000314294">
    <property type="component" value="Unassembled WGS sequence"/>
</dbReference>
<feature type="signal peptide" evidence="2">
    <location>
        <begin position="1"/>
        <end position="23"/>
    </location>
</feature>
<evidence type="ECO:0000313" key="4">
    <source>
        <dbReference type="Proteomes" id="UP000314294"/>
    </source>
</evidence>
<feature type="region of interest" description="Disordered" evidence="1">
    <location>
        <begin position="51"/>
        <end position="72"/>
    </location>
</feature>
<comment type="caution">
    <text evidence="3">The sequence shown here is derived from an EMBL/GenBank/DDBJ whole genome shotgun (WGS) entry which is preliminary data.</text>
</comment>
<evidence type="ECO:0000313" key="3">
    <source>
        <dbReference type="EMBL" id="TNN84037.1"/>
    </source>
</evidence>
<evidence type="ECO:0000256" key="2">
    <source>
        <dbReference type="SAM" id="SignalP"/>
    </source>
</evidence>
<feature type="chain" id="PRO_5021472298" description="Secreted protein" evidence="2">
    <location>
        <begin position="24"/>
        <end position="111"/>
    </location>
</feature>
<keyword evidence="2" id="KW-0732">Signal</keyword>
<dbReference type="AlphaFoldDB" id="A0A4Z2J1Y7"/>
<organism evidence="3 4">
    <name type="scientific">Liparis tanakae</name>
    <name type="common">Tanaka's snailfish</name>
    <dbReference type="NCBI Taxonomy" id="230148"/>
    <lineage>
        <taxon>Eukaryota</taxon>
        <taxon>Metazoa</taxon>
        <taxon>Chordata</taxon>
        <taxon>Craniata</taxon>
        <taxon>Vertebrata</taxon>
        <taxon>Euteleostomi</taxon>
        <taxon>Actinopterygii</taxon>
        <taxon>Neopterygii</taxon>
        <taxon>Teleostei</taxon>
        <taxon>Neoteleostei</taxon>
        <taxon>Acanthomorphata</taxon>
        <taxon>Eupercaria</taxon>
        <taxon>Perciformes</taxon>
        <taxon>Cottioidei</taxon>
        <taxon>Cottales</taxon>
        <taxon>Liparidae</taxon>
        <taxon>Liparis</taxon>
    </lineage>
</organism>
<accession>A0A4Z2J1Y7</accession>
<keyword evidence="4" id="KW-1185">Reference proteome</keyword>
<gene>
    <name evidence="3" type="ORF">EYF80_005643</name>
</gene>